<gene>
    <name evidence="3" type="ORF">M9978_18830</name>
</gene>
<comment type="caution">
    <text evidence="3">The sequence shown here is derived from an EMBL/GenBank/DDBJ whole genome shotgun (WGS) entry which is preliminary data.</text>
</comment>
<evidence type="ECO:0000313" key="4">
    <source>
        <dbReference type="Proteomes" id="UP001139451"/>
    </source>
</evidence>
<dbReference type="InterPro" id="IPR001789">
    <property type="entry name" value="Sig_transdc_resp-reg_receiver"/>
</dbReference>
<dbReference type="Proteomes" id="UP001139451">
    <property type="component" value="Unassembled WGS sequence"/>
</dbReference>
<dbReference type="RefSeq" id="WP_254295983.1">
    <property type="nucleotide sequence ID" value="NZ_JAMLDX010000019.1"/>
</dbReference>
<dbReference type="SUPFAM" id="SSF52172">
    <property type="entry name" value="CheY-like"/>
    <property type="match status" value="1"/>
</dbReference>
<keyword evidence="4" id="KW-1185">Reference proteome</keyword>
<evidence type="ECO:0000256" key="1">
    <source>
        <dbReference type="PROSITE-ProRule" id="PRU00169"/>
    </source>
</evidence>
<evidence type="ECO:0000313" key="3">
    <source>
        <dbReference type="EMBL" id="MCP3732482.1"/>
    </source>
</evidence>
<feature type="domain" description="Response regulatory" evidence="2">
    <location>
        <begin position="1"/>
        <end position="63"/>
    </location>
</feature>
<dbReference type="InterPro" id="IPR011006">
    <property type="entry name" value="CheY-like_superfamily"/>
</dbReference>
<proteinExistence type="predicted"/>
<accession>A0A9X2HLU0</accession>
<dbReference type="EMBL" id="JAMLDX010000019">
    <property type="protein sequence ID" value="MCP3732482.1"/>
    <property type="molecule type" value="Genomic_DNA"/>
</dbReference>
<reference evidence="3" key="1">
    <citation type="submission" date="2022-05" db="EMBL/GenBank/DDBJ databases">
        <title>Sphingomonas sp. strain MG17 Genome sequencing and assembly.</title>
        <authorList>
            <person name="Kim I."/>
        </authorList>
    </citation>
    <scope>NUCLEOTIDE SEQUENCE</scope>
    <source>
        <strain evidence="3">MG17</strain>
    </source>
</reference>
<comment type="caution">
    <text evidence="1">Lacks conserved residue(s) required for the propagation of feature annotation.</text>
</comment>
<dbReference type="PROSITE" id="PS50110">
    <property type="entry name" value="RESPONSE_REGULATORY"/>
    <property type="match status" value="1"/>
</dbReference>
<dbReference type="GO" id="GO:0000160">
    <property type="term" value="P:phosphorelay signal transduction system"/>
    <property type="evidence" value="ECO:0007669"/>
    <property type="project" value="InterPro"/>
</dbReference>
<protein>
    <recommendedName>
        <fullName evidence="2">Response regulatory domain-containing protein</fullName>
    </recommendedName>
</protein>
<evidence type="ECO:0000259" key="2">
    <source>
        <dbReference type="PROSITE" id="PS50110"/>
    </source>
</evidence>
<dbReference type="Gene3D" id="3.40.50.2300">
    <property type="match status" value="1"/>
</dbReference>
<organism evidence="3 4">
    <name type="scientific">Sphingomonas tagetis</name>
    <dbReference type="NCBI Taxonomy" id="2949092"/>
    <lineage>
        <taxon>Bacteria</taxon>
        <taxon>Pseudomonadati</taxon>
        <taxon>Pseudomonadota</taxon>
        <taxon>Alphaproteobacteria</taxon>
        <taxon>Sphingomonadales</taxon>
        <taxon>Sphingomonadaceae</taxon>
        <taxon>Sphingomonas</taxon>
    </lineage>
</organism>
<dbReference type="AlphaFoldDB" id="A0A9X2HLU0"/>
<sequence>MPNMSGEEVADKARAIHRQLKVLFASGYTRDAIMRDDRLEAGVDLISKPFTDASLAAKVREALGRDAVLDERRAV</sequence>
<name>A0A9X2HLU0_9SPHN</name>